<dbReference type="EMBL" id="PDCK01000044">
    <property type="protein sequence ID" value="PRQ27841.1"/>
    <property type="molecule type" value="Genomic_DNA"/>
</dbReference>
<organism evidence="1 2">
    <name type="scientific">Rosa chinensis</name>
    <name type="common">China rose</name>
    <dbReference type="NCBI Taxonomy" id="74649"/>
    <lineage>
        <taxon>Eukaryota</taxon>
        <taxon>Viridiplantae</taxon>
        <taxon>Streptophyta</taxon>
        <taxon>Embryophyta</taxon>
        <taxon>Tracheophyta</taxon>
        <taxon>Spermatophyta</taxon>
        <taxon>Magnoliopsida</taxon>
        <taxon>eudicotyledons</taxon>
        <taxon>Gunneridae</taxon>
        <taxon>Pentapetalae</taxon>
        <taxon>rosids</taxon>
        <taxon>fabids</taxon>
        <taxon>Rosales</taxon>
        <taxon>Rosaceae</taxon>
        <taxon>Rosoideae</taxon>
        <taxon>Rosoideae incertae sedis</taxon>
        <taxon>Rosa</taxon>
    </lineage>
</organism>
<evidence type="ECO:0000313" key="1">
    <source>
        <dbReference type="EMBL" id="PRQ27841.1"/>
    </source>
</evidence>
<proteinExistence type="predicted"/>
<keyword evidence="2" id="KW-1185">Reference proteome</keyword>
<protein>
    <submittedName>
        <fullName evidence="1">Uncharacterized protein</fullName>
    </submittedName>
</protein>
<evidence type="ECO:0000313" key="2">
    <source>
        <dbReference type="Proteomes" id="UP000238479"/>
    </source>
</evidence>
<reference evidence="1 2" key="1">
    <citation type="journal article" date="2018" name="Nat. Genet.">
        <title>The Rosa genome provides new insights in the design of modern roses.</title>
        <authorList>
            <person name="Bendahmane M."/>
        </authorList>
    </citation>
    <scope>NUCLEOTIDE SEQUENCE [LARGE SCALE GENOMIC DNA]</scope>
    <source>
        <strain evidence="2">cv. Old Blush</strain>
    </source>
</reference>
<name>A0A2P6Q0X4_ROSCH</name>
<dbReference type="Gramene" id="PRQ27841">
    <property type="protein sequence ID" value="PRQ27841"/>
    <property type="gene ID" value="RchiOBHm_Chr6g0309601"/>
</dbReference>
<comment type="caution">
    <text evidence="1">The sequence shown here is derived from an EMBL/GenBank/DDBJ whole genome shotgun (WGS) entry which is preliminary data.</text>
</comment>
<dbReference type="Proteomes" id="UP000238479">
    <property type="component" value="Chromosome 6"/>
</dbReference>
<gene>
    <name evidence="1" type="ORF">RchiOBHm_Chr6g0309601</name>
</gene>
<dbReference type="AlphaFoldDB" id="A0A2P6Q0X4"/>
<sequence length="71" mass="8512">MIQAYSKFKYCWFENASHDDETVSKLTALHLYVYKQLKAWTNIICSLVMPGVQFYFSQGKVKLFLCFFFFF</sequence>
<accession>A0A2P6Q0X4</accession>